<dbReference type="EMBL" id="CAJJDN010000207">
    <property type="protein sequence ID" value="CAD8129120.1"/>
    <property type="molecule type" value="Genomic_DNA"/>
</dbReference>
<evidence type="ECO:0000256" key="3">
    <source>
        <dbReference type="ARBA" id="ARBA00022741"/>
    </source>
</evidence>
<evidence type="ECO:0000256" key="2">
    <source>
        <dbReference type="ARBA" id="ARBA00009726"/>
    </source>
</evidence>
<name>A0A8S1RPL0_9CILI</name>
<comment type="subcellular location">
    <subcellularLocation>
        <location evidence="1">Membrane</location>
        <topology evidence="1">Multi-pass membrane protein</topology>
    </subcellularLocation>
</comment>
<dbReference type="GO" id="GO:0005524">
    <property type="term" value="F:ATP binding"/>
    <property type="evidence" value="ECO:0007669"/>
    <property type="project" value="UniProtKB-KW"/>
</dbReference>
<dbReference type="GO" id="GO:0016887">
    <property type="term" value="F:ATP hydrolysis activity"/>
    <property type="evidence" value="ECO:0007669"/>
    <property type="project" value="InterPro"/>
</dbReference>
<dbReference type="OrthoDB" id="6500128at2759"/>
<keyword evidence="3" id="KW-0547">Nucleotide-binding</keyword>
<reference evidence="7" key="1">
    <citation type="submission" date="2021-01" db="EMBL/GenBank/DDBJ databases">
        <authorList>
            <consortium name="Genoscope - CEA"/>
            <person name="William W."/>
        </authorList>
    </citation>
    <scope>NUCLEOTIDE SEQUENCE</scope>
</reference>
<keyword evidence="4" id="KW-0067">ATP-binding</keyword>
<dbReference type="Proteomes" id="UP000692954">
    <property type="component" value="Unassembled WGS sequence"/>
</dbReference>
<keyword evidence="8" id="KW-1185">Reference proteome</keyword>
<evidence type="ECO:0000313" key="8">
    <source>
        <dbReference type="Proteomes" id="UP000692954"/>
    </source>
</evidence>
<comment type="similarity">
    <text evidence="2">Belongs to the ABC transporter superfamily. ABCC family. Conjugate transporter (TC 3.A.1.208) subfamily.</text>
</comment>
<protein>
    <recommendedName>
        <fullName evidence="6">ABC transporter domain-containing protein</fullName>
    </recommendedName>
</protein>
<dbReference type="PANTHER" id="PTHR24223:SF456">
    <property type="entry name" value="MULTIDRUG RESISTANCE-ASSOCIATED PROTEIN LETHAL(2)03659"/>
    <property type="match status" value="1"/>
</dbReference>
<gene>
    <name evidence="7" type="ORF">PSON_ATCC_30995.1.T2070042</name>
</gene>
<sequence length="343" mass="40198">MMQLLKQIKELFTGPNIKNSPNNLLKLQLQKINKQNHYYNHKKISIFLYKQIQIYMQIIPQVESEPILTNINIRIEKDSLQQQLDMLDQENLLLIQAMLGEMIYKDDKPKIQINGSFAYVSQKAWISNATVKENILFGLPFDQKKYDEAIKFSCLKEDIKILVKGDQTMIGEKGVSLSDKKLEFHQLEQFIAIVTVDVHVGKFIMYECLKGYLKEKTRILITHALNYCQYTDHVYLMDSGTIAEQGSFSDIKQHEQFKKVYQMFYKDAKNDEELQEQTNKVEQESVQELQLEKKQSSQTETPKIVANQDEIDELMLLEDRNKGSISFEILATYILEAFYLLYF</sequence>
<evidence type="ECO:0000313" key="7">
    <source>
        <dbReference type="EMBL" id="CAD8129120.1"/>
    </source>
</evidence>
<evidence type="ECO:0000256" key="1">
    <source>
        <dbReference type="ARBA" id="ARBA00004141"/>
    </source>
</evidence>
<dbReference type="GO" id="GO:0016020">
    <property type="term" value="C:membrane"/>
    <property type="evidence" value="ECO:0007669"/>
    <property type="project" value="UniProtKB-SubCell"/>
</dbReference>
<organism evidence="7 8">
    <name type="scientific">Paramecium sonneborni</name>
    <dbReference type="NCBI Taxonomy" id="65129"/>
    <lineage>
        <taxon>Eukaryota</taxon>
        <taxon>Sar</taxon>
        <taxon>Alveolata</taxon>
        <taxon>Ciliophora</taxon>
        <taxon>Intramacronucleata</taxon>
        <taxon>Oligohymenophorea</taxon>
        <taxon>Peniculida</taxon>
        <taxon>Parameciidae</taxon>
        <taxon>Paramecium</taxon>
    </lineage>
</organism>
<dbReference type="GO" id="GO:0042626">
    <property type="term" value="F:ATPase-coupled transmembrane transporter activity"/>
    <property type="evidence" value="ECO:0007669"/>
    <property type="project" value="TreeGrafter"/>
</dbReference>
<dbReference type="PROSITE" id="PS50893">
    <property type="entry name" value="ABC_TRANSPORTER_2"/>
    <property type="match status" value="1"/>
</dbReference>
<evidence type="ECO:0000256" key="4">
    <source>
        <dbReference type="ARBA" id="ARBA00022840"/>
    </source>
</evidence>
<dbReference type="PANTHER" id="PTHR24223">
    <property type="entry name" value="ATP-BINDING CASSETTE SUB-FAMILY C"/>
    <property type="match status" value="1"/>
</dbReference>
<accession>A0A8S1RPL0</accession>
<keyword evidence="5" id="KW-0175">Coiled coil</keyword>
<evidence type="ECO:0000256" key="5">
    <source>
        <dbReference type="SAM" id="Coils"/>
    </source>
</evidence>
<dbReference type="InterPro" id="IPR050173">
    <property type="entry name" value="ABC_transporter_C-like"/>
</dbReference>
<proteinExistence type="inferred from homology"/>
<evidence type="ECO:0000259" key="6">
    <source>
        <dbReference type="PROSITE" id="PS50893"/>
    </source>
</evidence>
<dbReference type="InterPro" id="IPR003439">
    <property type="entry name" value="ABC_transporter-like_ATP-bd"/>
</dbReference>
<feature type="coiled-coil region" evidence="5">
    <location>
        <begin position="70"/>
        <end position="97"/>
    </location>
</feature>
<feature type="domain" description="ABC transporter" evidence="6">
    <location>
        <begin position="49"/>
        <end position="264"/>
    </location>
</feature>
<dbReference type="AlphaFoldDB" id="A0A8S1RPL0"/>
<comment type="caution">
    <text evidence="7">The sequence shown here is derived from an EMBL/GenBank/DDBJ whole genome shotgun (WGS) entry which is preliminary data.</text>
</comment>